<dbReference type="Pfam" id="PF00149">
    <property type="entry name" value="Metallophos"/>
    <property type="match status" value="1"/>
</dbReference>
<dbReference type="InterPro" id="IPR008963">
    <property type="entry name" value="Purple_acid_Pase-like_N"/>
</dbReference>
<comment type="similarity">
    <text evidence="1 5">Belongs to the metallophosphoesterase superfamily. Purple acid phosphatase family.</text>
</comment>
<dbReference type="InterPro" id="IPR029052">
    <property type="entry name" value="Metallo-depent_PP-like"/>
</dbReference>
<dbReference type="EMBL" id="JALJOT010000010">
    <property type="protein sequence ID" value="KAK9906402.1"/>
    <property type="molecule type" value="Genomic_DNA"/>
</dbReference>
<feature type="chain" id="PRO_5044995044" description="Purple acid phosphatase" evidence="5">
    <location>
        <begin position="28"/>
        <end position="572"/>
    </location>
</feature>
<dbReference type="InterPro" id="IPR004843">
    <property type="entry name" value="Calcineurin-like_PHP"/>
</dbReference>
<feature type="signal peptide" evidence="5">
    <location>
        <begin position="1"/>
        <end position="27"/>
    </location>
</feature>
<dbReference type="SUPFAM" id="SSF56300">
    <property type="entry name" value="Metallo-dependent phosphatases"/>
    <property type="match status" value="1"/>
</dbReference>
<comment type="caution">
    <text evidence="8">The sequence shown here is derived from an EMBL/GenBank/DDBJ whole genome shotgun (WGS) entry which is preliminary data.</text>
</comment>
<evidence type="ECO:0000256" key="1">
    <source>
        <dbReference type="ARBA" id="ARBA00008723"/>
    </source>
</evidence>
<name>A0ABR2YIU4_9CHLO</name>
<dbReference type="SUPFAM" id="SSF49363">
    <property type="entry name" value="Purple acid phosphatase, N-terminal domain"/>
    <property type="match status" value="1"/>
</dbReference>
<keyword evidence="9" id="KW-1185">Reference proteome</keyword>
<dbReference type="Proteomes" id="UP001491310">
    <property type="component" value="Unassembled WGS sequence"/>
</dbReference>
<feature type="domain" description="Purple acid phosphatase N-terminal" evidence="7">
    <location>
        <begin position="66"/>
        <end position="180"/>
    </location>
</feature>
<dbReference type="EC" id="3.1.3.2" evidence="5"/>
<dbReference type="PANTHER" id="PTHR22953:SF153">
    <property type="entry name" value="PURPLE ACID PHOSPHATASE"/>
    <property type="match status" value="1"/>
</dbReference>
<evidence type="ECO:0000313" key="8">
    <source>
        <dbReference type="EMBL" id="KAK9906402.1"/>
    </source>
</evidence>
<sequence length="572" mass="63173">MRTVRGLIVVVLASVFLTAGQIQPLYAVQPAVQSPVTVKFNQFQLGSNDLPLTEAPLAREAGPNDPEQIHLTLGGPGEMYITWVTGNATTYSSSPQPPNSVIKSEVSYGLAKENLTDSEIGSSTFYVQNNTGMTVNPNNNFYVSGLIHTVLLKNLLPNTTYYYRVGDKSMAQSSEYSFKTGRAIGPSSFPARIGLVADLGITSNSSVSLKHLASNSPEIALFVGDLNYADTYTADGMSSYYYPAIFQAGSQQPQLPVATTTYQQIWDGFGRFMQTVGLSTSVPYMFVAGNHEIERDSSSKTFQSYSARYPNPHQQSNSSNNQYYSFDYSGAHFVNLGAYEGPGNKSAQYKYPNGNYPHTVISNTQLAWLEADLAAVDRSKTPWIVVQTHPPFYNTYNSHYKEVECFQQQIEDLLYKYGVDFAFFGHVHAYERTNRQYKYVNDPCGTVHITIGDGGNIEGTYKQFIDTPPFPKNCSVPLSTLNSPGNFTPLCATAQVYDASNGPQYCPTSQPYFSAYREPSFGHGILELISPYEATFQWFRNQDDLPVVADNVTVVRNLTCANQGKQVKQAGI</sequence>
<dbReference type="InterPro" id="IPR015914">
    <property type="entry name" value="PAPs_N"/>
</dbReference>
<keyword evidence="4" id="KW-0325">Glycoprotein</keyword>
<evidence type="ECO:0000259" key="6">
    <source>
        <dbReference type="Pfam" id="PF00149"/>
    </source>
</evidence>
<keyword evidence="3 5" id="KW-0378">Hydrolase</keyword>
<comment type="catalytic activity">
    <reaction evidence="5">
        <text>a phosphate monoester + H2O = an alcohol + phosphate</text>
        <dbReference type="Rhea" id="RHEA:15017"/>
        <dbReference type="ChEBI" id="CHEBI:15377"/>
        <dbReference type="ChEBI" id="CHEBI:30879"/>
        <dbReference type="ChEBI" id="CHEBI:43474"/>
        <dbReference type="ChEBI" id="CHEBI:67140"/>
        <dbReference type="EC" id="3.1.3.2"/>
    </reaction>
</comment>
<evidence type="ECO:0000313" key="9">
    <source>
        <dbReference type="Proteomes" id="UP001491310"/>
    </source>
</evidence>
<keyword evidence="2 5" id="KW-0732">Signal</keyword>
<evidence type="ECO:0000256" key="2">
    <source>
        <dbReference type="ARBA" id="ARBA00022729"/>
    </source>
</evidence>
<dbReference type="Gene3D" id="3.60.21.10">
    <property type="match status" value="2"/>
</dbReference>
<dbReference type="InterPro" id="IPR041792">
    <property type="entry name" value="MPP_PAP"/>
</dbReference>
<evidence type="ECO:0000256" key="3">
    <source>
        <dbReference type="ARBA" id="ARBA00022801"/>
    </source>
</evidence>
<dbReference type="CDD" id="cd00839">
    <property type="entry name" value="MPP_PAPs"/>
    <property type="match status" value="1"/>
</dbReference>
<dbReference type="InterPro" id="IPR039331">
    <property type="entry name" value="PAPs-like"/>
</dbReference>
<dbReference type="Gene3D" id="2.60.40.380">
    <property type="entry name" value="Purple acid phosphatase-like, N-terminal"/>
    <property type="match status" value="1"/>
</dbReference>
<accession>A0ABR2YIU4</accession>
<dbReference type="Pfam" id="PF16656">
    <property type="entry name" value="Pur_ac_phosph_N"/>
    <property type="match status" value="1"/>
</dbReference>
<evidence type="ECO:0000256" key="5">
    <source>
        <dbReference type="RuleBase" id="RU361203"/>
    </source>
</evidence>
<proteinExistence type="inferred from homology"/>
<protein>
    <recommendedName>
        <fullName evidence="5">Purple acid phosphatase</fullName>
        <ecNumber evidence="5">3.1.3.2</ecNumber>
    </recommendedName>
</protein>
<gene>
    <name evidence="8" type="ORF">WJX75_001249</name>
</gene>
<evidence type="ECO:0000259" key="7">
    <source>
        <dbReference type="Pfam" id="PF16656"/>
    </source>
</evidence>
<organism evidence="8 9">
    <name type="scientific">Coccomyxa subellipsoidea</name>
    <dbReference type="NCBI Taxonomy" id="248742"/>
    <lineage>
        <taxon>Eukaryota</taxon>
        <taxon>Viridiplantae</taxon>
        <taxon>Chlorophyta</taxon>
        <taxon>core chlorophytes</taxon>
        <taxon>Trebouxiophyceae</taxon>
        <taxon>Trebouxiophyceae incertae sedis</taxon>
        <taxon>Coccomyxaceae</taxon>
        <taxon>Coccomyxa</taxon>
    </lineage>
</organism>
<evidence type="ECO:0000256" key="4">
    <source>
        <dbReference type="ARBA" id="ARBA00023180"/>
    </source>
</evidence>
<reference evidence="8 9" key="1">
    <citation type="journal article" date="2024" name="Nat. Commun.">
        <title>Phylogenomics reveals the evolutionary origins of lichenization in chlorophyte algae.</title>
        <authorList>
            <person name="Puginier C."/>
            <person name="Libourel C."/>
            <person name="Otte J."/>
            <person name="Skaloud P."/>
            <person name="Haon M."/>
            <person name="Grisel S."/>
            <person name="Petersen M."/>
            <person name="Berrin J.G."/>
            <person name="Delaux P.M."/>
            <person name="Dal Grande F."/>
            <person name="Keller J."/>
        </authorList>
    </citation>
    <scope>NUCLEOTIDE SEQUENCE [LARGE SCALE GENOMIC DNA]</scope>
    <source>
        <strain evidence="8 9">SAG 216-7</strain>
    </source>
</reference>
<feature type="domain" description="Calcineurin-like phosphoesterase" evidence="6">
    <location>
        <begin position="192"/>
        <end position="430"/>
    </location>
</feature>
<dbReference type="PANTHER" id="PTHR22953">
    <property type="entry name" value="ACID PHOSPHATASE RELATED"/>
    <property type="match status" value="1"/>
</dbReference>